<sequence length="229" mass="26170">MDDFSFDLEMAKEYDKGIRRAMPTYDALFRMTQSFMRAHLSEKADLLIVGAGSGNEVTIWGPQNPNWHFTGVDPSEEMLEVAAYKVKELQMDDRAQWVAGYLHDVSLEKMFDAATCMLVLHFVETREGKRALLQQIYDALKPGAPFVMSCMYGNTSSKEFANRLQHWKLIWLDLTNLDQEDVDAMAESVSELPICEEEEIESLLEEVGFEHVTKFFSTTLFGAWSAVKK</sequence>
<dbReference type="OrthoDB" id="213472at2"/>
<dbReference type="GO" id="GO:0032259">
    <property type="term" value="P:methylation"/>
    <property type="evidence" value="ECO:0007669"/>
    <property type="project" value="UniProtKB-KW"/>
</dbReference>
<organism evidence="2 3">
    <name type="scientific">Paenisporosarcina cavernae</name>
    <dbReference type="NCBI Taxonomy" id="2320858"/>
    <lineage>
        <taxon>Bacteria</taxon>
        <taxon>Bacillati</taxon>
        <taxon>Bacillota</taxon>
        <taxon>Bacilli</taxon>
        <taxon>Bacillales</taxon>
        <taxon>Caryophanaceae</taxon>
        <taxon>Paenisporosarcina</taxon>
    </lineage>
</organism>
<dbReference type="InterPro" id="IPR013217">
    <property type="entry name" value="Methyltransf_12"/>
</dbReference>
<keyword evidence="2" id="KW-0489">Methyltransferase</keyword>
<dbReference type="Pfam" id="PF08242">
    <property type="entry name" value="Methyltransf_12"/>
    <property type="match status" value="1"/>
</dbReference>
<dbReference type="PANTHER" id="PTHR43861:SF6">
    <property type="entry name" value="METHYLTRANSFERASE TYPE 11"/>
    <property type="match status" value="1"/>
</dbReference>
<dbReference type="EMBL" id="CP032418">
    <property type="protein sequence ID" value="AYC28627.1"/>
    <property type="molecule type" value="Genomic_DNA"/>
</dbReference>
<dbReference type="AlphaFoldDB" id="A0A385YRJ9"/>
<keyword evidence="2" id="KW-0808">Transferase</keyword>
<dbReference type="CDD" id="cd02440">
    <property type="entry name" value="AdoMet_MTases"/>
    <property type="match status" value="1"/>
</dbReference>
<dbReference type="PANTHER" id="PTHR43861">
    <property type="entry name" value="TRANS-ACONITATE 2-METHYLTRANSFERASE-RELATED"/>
    <property type="match status" value="1"/>
</dbReference>
<protein>
    <submittedName>
        <fullName evidence="2">Class I SAM-dependent methyltransferase</fullName>
    </submittedName>
</protein>
<evidence type="ECO:0000313" key="3">
    <source>
        <dbReference type="Proteomes" id="UP000265725"/>
    </source>
</evidence>
<gene>
    <name evidence="2" type="ORF">D3873_01605</name>
</gene>
<dbReference type="Gene3D" id="3.40.50.150">
    <property type="entry name" value="Vaccinia Virus protein VP39"/>
    <property type="match status" value="1"/>
</dbReference>
<dbReference type="KEGG" id="paek:D3873_01605"/>
<accession>A0A385YRJ9</accession>
<dbReference type="InterPro" id="IPR029063">
    <property type="entry name" value="SAM-dependent_MTases_sf"/>
</dbReference>
<dbReference type="SUPFAM" id="SSF53335">
    <property type="entry name" value="S-adenosyl-L-methionine-dependent methyltransferases"/>
    <property type="match status" value="1"/>
</dbReference>
<dbReference type="RefSeq" id="WP_119882372.1">
    <property type="nucleotide sequence ID" value="NZ_CP032418.1"/>
</dbReference>
<proteinExistence type="predicted"/>
<keyword evidence="3" id="KW-1185">Reference proteome</keyword>
<evidence type="ECO:0000259" key="1">
    <source>
        <dbReference type="Pfam" id="PF08242"/>
    </source>
</evidence>
<dbReference type="GO" id="GO:0008168">
    <property type="term" value="F:methyltransferase activity"/>
    <property type="evidence" value="ECO:0007669"/>
    <property type="project" value="UniProtKB-KW"/>
</dbReference>
<dbReference type="Proteomes" id="UP000265725">
    <property type="component" value="Chromosome"/>
</dbReference>
<reference evidence="3" key="1">
    <citation type="submission" date="2018-09" db="EMBL/GenBank/DDBJ databases">
        <authorList>
            <person name="Zhu H."/>
        </authorList>
    </citation>
    <scope>NUCLEOTIDE SEQUENCE [LARGE SCALE GENOMIC DNA]</scope>
    <source>
        <strain evidence="3">K2R23-3</strain>
    </source>
</reference>
<feature type="domain" description="Methyltransferase type 12" evidence="1">
    <location>
        <begin position="47"/>
        <end position="145"/>
    </location>
</feature>
<evidence type="ECO:0000313" key="2">
    <source>
        <dbReference type="EMBL" id="AYC28627.1"/>
    </source>
</evidence>
<name>A0A385YRJ9_9BACL</name>